<proteinExistence type="predicted"/>
<reference evidence="1 2" key="1">
    <citation type="submission" date="2018-05" db="EMBL/GenBank/DDBJ databases">
        <title>Draft genome sequence of Scytalidium lignicola DSM 105466, a ubiquitous saprotrophic fungus.</title>
        <authorList>
            <person name="Buettner E."/>
            <person name="Gebauer A.M."/>
            <person name="Hofrichter M."/>
            <person name="Liers C."/>
            <person name="Kellner H."/>
        </authorList>
    </citation>
    <scope>NUCLEOTIDE SEQUENCE [LARGE SCALE GENOMIC DNA]</scope>
    <source>
        <strain evidence="1 2">DSM 105466</strain>
    </source>
</reference>
<organism evidence="1 2">
    <name type="scientific">Scytalidium lignicola</name>
    <name type="common">Hyphomycete</name>
    <dbReference type="NCBI Taxonomy" id="5539"/>
    <lineage>
        <taxon>Eukaryota</taxon>
        <taxon>Fungi</taxon>
        <taxon>Dikarya</taxon>
        <taxon>Ascomycota</taxon>
        <taxon>Pezizomycotina</taxon>
        <taxon>Leotiomycetes</taxon>
        <taxon>Leotiomycetes incertae sedis</taxon>
        <taxon>Scytalidium</taxon>
    </lineage>
</organism>
<sequence length="452" mass="50467">METASELPSYEDVHLDRAPSLTFSRVYSVMTLSLDPTDMSIGPLPTEHPDVPVHYSLTSSLLKVNIGSSIHVRRQRYGLQRRPSEGNIEISSIPVYAIGDCYMKPMHSRNPKLQHILVSRSTGIFVSARFRKKAWEFCTPVPVKGTDVRKSIDPIFVLGAGPQPTVVQRHLLQFYDSKWVSYQLNDDGEAIAFEKEGGEQSKGMPILTIVKNLEEEMMDFLVSACNSDALDWARCAALHNYILAVGMQNSGRQLTADDQRSWWEYHGDAAEIISGHLSSSLIEFLRHAQMGPQGGLQHDHSFFYYVRGLTPPSALWQNCGACIGEVGGSIITLYSANDLASHPDGLVFDQESYDAILQMSIMDSFITTNGRQSWYPLETILSIWISMIHSSKFQAVSPEIHASFSGSMAGAKPWIIVPFSQKQLSDTLSAWDQYVEMIESRLPTPGHDYQSV</sequence>
<evidence type="ECO:0000313" key="1">
    <source>
        <dbReference type="EMBL" id="RFU23977.1"/>
    </source>
</evidence>
<dbReference type="STRING" id="5539.A0A3E2GSF0"/>
<protein>
    <submittedName>
        <fullName evidence="1">Uncharacterized protein</fullName>
    </submittedName>
</protein>
<dbReference type="EMBL" id="NCSJ02000540">
    <property type="protein sequence ID" value="RFU23977.1"/>
    <property type="molecule type" value="Genomic_DNA"/>
</dbReference>
<gene>
    <name evidence="1" type="ORF">B7463_g12361</name>
</gene>
<name>A0A3E2GSF0_SCYLI</name>
<evidence type="ECO:0000313" key="2">
    <source>
        <dbReference type="Proteomes" id="UP000258309"/>
    </source>
</evidence>
<accession>A0A3E2GSF0</accession>
<dbReference type="AlphaFoldDB" id="A0A3E2GSF0"/>
<keyword evidence="2" id="KW-1185">Reference proteome</keyword>
<dbReference type="OrthoDB" id="4196148at2759"/>
<comment type="caution">
    <text evidence="1">The sequence shown here is derived from an EMBL/GenBank/DDBJ whole genome shotgun (WGS) entry which is preliminary data.</text>
</comment>
<feature type="non-terminal residue" evidence="1">
    <location>
        <position position="452"/>
    </location>
</feature>
<dbReference type="Proteomes" id="UP000258309">
    <property type="component" value="Unassembled WGS sequence"/>
</dbReference>
<feature type="non-terminal residue" evidence="1">
    <location>
        <position position="1"/>
    </location>
</feature>